<evidence type="ECO:0000256" key="9">
    <source>
        <dbReference type="RuleBase" id="RU004016"/>
    </source>
</evidence>
<keyword evidence="4" id="KW-0133">Cell shape</keyword>
<evidence type="ECO:0000259" key="11">
    <source>
        <dbReference type="Pfam" id="PF00768"/>
    </source>
</evidence>
<proteinExistence type="inferred from homology"/>
<feature type="domain" description="Peptidase S11 D-alanyl-D-alanine carboxypeptidase A N-terminal" evidence="11">
    <location>
        <begin position="53"/>
        <end position="282"/>
    </location>
</feature>
<feature type="active site" description="Proton acceptor" evidence="7">
    <location>
        <position position="92"/>
    </location>
</feature>
<name>A0A1F5MFV2_9BACT</name>
<dbReference type="InterPro" id="IPR018044">
    <property type="entry name" value="Peptidase_S11"/>
</dbReference>
<feature type="active site" description="Acyl-ester intermediate" evidence="7">
    <location>
        <position position="89"/>
    </location>
</feature>
<dbReference type="PANTHER" id="PTHR21581:SF33">
    <property type="entry name" value="D-ALANYL-D-ALANINE CARBOXYPEPTIDASE DACB"/>
    <property type="match status" value="1"/>
</dbReference>
<dbReference type="PRINTS" id="PR00725">
    <property type="entry name" value="DADACBPTASE1"/>
</dbReference>
<evidence type="ECO:0000256" key="8">
    <source>
        <dbReference type="PIRSR" id="PIRSR618044-2"/>
    </source>
</evidence>
<comment type="caution">
    <text evidence="12">The sequence shown here is derived from an EMBL/GenBank/DDBJ whole genome shotgun (WGS) entry which is preliminary data.</text>
</comment>
<feature type="signal peptide" evidence="10">
    <location>
        <begin position="1"/>
        <end position="21"/>
    </location>
</feature>
<dbReference type="Gene3D" id="3.40.710.10">
    <property type="entry name" value="DD-peptidase/beta-lactamase superfamily"/>
    <property type="match status" value="1"/>
</dbReference>
<dbReference type="InterPro" id="IPR012338">
    <property type="entry name" value="Beta-lactam/transpept-like"/>
</dbReference>
<dbReference type="PANTHER" id="PTHR21581">
    <property type="entry name" value="D-ALANYL-D-ALANINE CARBOXYPEPTIDASE"/>
    <property type="match status" value="1"/>
</dbReference>
<reference evidence="12 13" key="1">
    <citation type="journal article" date="2016" name="Nat. Commun.">
        <title>Thousands of microbial genomes shed light on interconnected biogeochemical processes in an aquifer system.</title>
        <authorList>
            <person name="Anantharaman K."/>
            <person name="Brown C.T."/>
            <person name="Hug L.A."/>
            <person name="Sharon I."/>
            <person name="Castelle C.J."/>
            <person name="Probst A.J."/>
            <person name="Thomas B.C."/>
            <person name="Singh A."/>
            <person name="Wilkins M.J."/>
            <person name="Karaoz U."/>
            <person name="Brodie E.L."/>
            <person name="Williams K.H."/>
            <person name="Hubbard S.S."/>
            <person name="Banfield J.F."/>
        </authorList>
    </citation>
    <scope>NUCLEOTIDE SEQUENCE [LARGE SCALE GENOMIC DNA]</scope>
</reference>
<organism evidence="12 13">
    <name type="scientific">Candidatus Daviesbacteria bacterium RIFCSPLOWO2_02_FULL_36_7</name>
    <dbReference type="NCBI Taxonomy" id="1797792"/>
    <lineage>
        <taxon>Bacteria</taxon>
        <taxon>Candidatus Daviesiibacteriota</taxon>
    </lineage>
</organism>
<evidence type="ECO:0000256" key="1">
    <source>
        <dbReference type="ARBA" id="ARBA00007164"/>
    </source>
</evidence>
<keyword evidence="3" id="KW-0378">Hydrolase</keyword>
<evidence type="ECO:0000313" key="13">
    <source>
        <dbReference type="Proteomes" id="UP000178859"/>
    </source>
</evidence>
<dbReference type="SUPFAM" id="SSF56601">
    <property type="entry name" value="beta-lactamase/transpeptidase-like"/>
    <property type="match status" value="1"/>
</dbReference>
<dbReference type="GO" id="GO:0071555">
    <property type="term" value="P:cell wall organization"/>
    <property type="evidence" value="ECO:0007669"/>
    <property type="project" value="UniProtKB-KW"/>
</dbReference>
<accession>A0A1F5MFV2</accession>
<keyword evidence="6" id="KW-0961">Cell wall biogenesis/degradation</keyword>
<dbReference type="Pfam" id="PF00768">
    <property type="entry name" value="Peptidase_S11"/>
    <property type="match status" value="1"/>
</dbReference>
<dbReference type="Proteomes" id="UP000178859">
    <property type="component" value="Unassembled WGS sequence"/>
</dbReference>
<evidence type="ECO:0000256" key="7">
    <source>
        <dbReference type="PIRSR" id="PIRSR618044-1"/>
    </source>
</evidence>
<protein>
    <recommendedName>
        <fullName evidence="11">Peptidase S11 D-alanyl-D-alanine carboxypeptidase A N-terminal domain-containing protein</fullName>
    </recommendedName>
</protein>
<sequence length="303" mass="33616">MKKLALLFPVFLFFLSFLPVASSSKGPIQLISPKVREENVLGINQWFPGAESTQSAAPQISAKAAIITDTKNGQVLYSKNIHEKLPIASLTKVMTVLIALEHKRMDDVFTVSQSAADMEPDKMLLIAGEKLTLRELLDGIFLVSANDAAELLAEQTTGDRTEFIKLMNEKAKQLGMKDTYFANPTGLDEDTNNTYSTVYDLAILTRYLIKHFPEVVDISSTEHIYLPITSDHQDYDMYSGINLLTTYPGVVGFKTGYTAEAGLTLINLTRKEGHEVIGVLLGSGDRRDEARDLLDYSFGKIRQ</sequence>
<dbReference type="AlphaFoldDB" id="A0A1F5MFV2"/>
<feature type="chain" id="PRO_5009520032" description="Peptidase S11 D-alanyl-D-alanine carboxypeptidase A N-terminal domain-containing protein" evidence="10">
    <location>
        <begin position="22"/>
        <end position="303"/>
    </location>
</feature>
<dbReference type="GO" id="GO:0009002">
    <property type="term" value="F:serine-type D-Ala-D-Ala carboxypeptidase activity"/>
    <property type="evidence" value="ECO:0007669"/>
    <property type="project" value="InterPro"/>
</dbReference>
<evidence type="ECO:0000256" key="2">
    <source>
        <dbReference type="ARBA" id="ARBA00022729"/>
    </source>
</evidence>
<dbReference type="InterPro" id="IPR001967">
    <property type="entry name" value="Peptidase_S11_N"/>
</dbReference>
<evidence type="ECO:0000313" key="12">
    <source>
        <dbReference type="EMBL" id="OGE64242.1"/>
    </source>
</evidence>
<comment type="similarity">
    <text evidence="1 9">Belongs to the peptidase S11 family.</text>
</comment>
<feature type="binding site" evidence="8">
    <location>
        <position position="254"/>
    </location>
    <ligand>
        <name>substrate</name>
    </ligand>
</feature>
<dbReference type="GO" id="GO:0006508">
    <property type="term" value="P:proteolysis"/>
    <property type="evidence" value="ECO:0007669"/>
    <property type="project" value="InterPro"/>
</dbReference>
<keyword evidence="2 10" id="KW-0732">Signal</keyword>
<dbReference type="EMBL" id="MFDT01000072">
    <property type="protein sequence ID" value="OGE64242.1"/>
    <property type="molecule type" value="Genomic_DNA"/>
</dbReference>
<evidence type="ECO:0000256" key="5">
    <source>
        <dbReference type="ARBA" id="ARBA00022984"/>
    </source>
</evidence>
<evidence type="ECO:0000256" key="10">
    <source>
        <dbReference type="SAM" id="SignalP"/>
    </source>
</evidence>
<evidence type="ECO:0000256" key="3">
    <source>
        <dbReference type="ARBA" id="ARBA00022801"/>
    </source>
</evidence>
<evidence type="ECO:0000256" key="6">
    <source>
        <dbReference type="ARBA" id="ARBA00023316"/>
    </source>
</evidence>
<keyword evidence="5" id="KW-0573">Peptidoglycan synthesis</keyword>
<evidence type="ECO:0000256" key="4">
    <source>
        <dbReference type="ARBA" id="ARBA00022960"/>
    </source>
</evidence>
<gene>
    <name evidence="12" type="ORF">A3I48_01745</name>
</gene>
<feature type="active site" evidence="7">
    <location>
        <position position="144"/>
    </location>
</feature>
<dbReference type="GO" id="GO:0009252">
    <property type="term" value="P:peptidoglycan biosynthetic process"/>
    <property type="evidence" value="ECO:0007669"/>
    <property type="project" value="UniProtKB-KW"/>
</dbReference>
<dbReference type="GO" id="GO:0008360">
    <property type="term" value="P:regulation of cell shape"/>
    <property type="evidence" value="ECO:0007669"/>
    <property type="project" value="UniProtKB-KW"/>
</dbReference>